<keyword evidence="2" id="KW-1185">Reference proteome</keyword>
<accession>A0A2V1GXR4</accession>
<name>A0A2V1GXR4_9GAMM</name>
<dbReference type="Pfam" id="PF11197">
    <property type="entry name" value="DUF2835"/>
    <property type="match status" value="1"/>
</dbReference>
<organism evidence="1 2">
    <name type="scientific">Pelagibaculum spongiae</name>
    <dbReference type="NCBI Taxonomy" id="2080658"/>
    <lineage>
        <taxon>Bacteria</taxon>
        <taxon>Pseudomonadati</taxon>
        <taxon>Pseudomonadota</taxon>
        <taxon>Gammaproteobacteria</taxon>
        <taxon>Oceanospirillales</taxon>
        <taxon>Pelagibaculum</taxon>
    </lineage>
</organism>
<sequence length="73" mass="8218">MLSVVVDLAISPEEYQRYYLSPHISVRARSIDGRSISFPASVLQHCVSYNGIHGRFRIEFSSQGKFMSVVKLG</sequence>
<evidence type="ECO:0000313" key="2">
    <source>
        <dbReference type="Proteomes" id="UP000244906"/>
    </source>
</evidence>
<dbReference type="RefSeq" id="WP_116685165.1">
    <property type="nucleotide sequence ID" value="NZ_CAWNYD010000001.1"/>
</dbReference>
<dbReference type="InterPro" id="IPR021363">
    <property type="entry name" value="DUF2835"/>
</dbReference>
<reference evidence="1 2" key="1">
    <citation type="submission" date="2018-04" db="EMBL/GenBank/DDBJ databases">
        <title>Thalassorhabdus spongiae gen. nov., sp. nov., isolated from a marine sponge in South-West Iceland.</title>
        <authorList>
            <person name="Knobloch S."/>
            <person name="Daussin A."/>
            <person name="Johannsson R."/>
            <person name="Marteinsson V.T."/>
        </authorList>
    </citation>
    <scope>NUCLEOTIDE SEQUENCE [LARGE SCALE GENOMIC DNA]</scope>
    <source>
        <strain evidence="1 2">Hp12</strain>
    </source>
</reference>
<dbReference type="OrthoDB" id="5600793at2"/>
<evidence type="ECO:0000313" key="1">
    <source>
        <dbReference type="EMBL" id="PVZ71576.1"/>
    </source>
</evidence>
<dbReference type="AlphaFoldDB" id="A0A2V1GXR4"/>
<proteinExistence type="predicted"/>
<dbReference type="EMBL" id="QDDL01000001">
    <property type="protein sequence ID" value="PVZ71576.1"/>
    <property type="molecule type" value="Genomic_DNA"/>
</dbReference>
<gene>
    <name evidence="1" type="ORF">DC094_00605</name>
</gene>
<protein>
    <submittedName>
        <fullName evidence="1">DUF2835 domain-containing protein</fullName>
    </submittedName>
</protein>
<comment type="caution">
    <text evidence="1">The sequence shown here is derived from an EMBL/GenBank/DDBJ whole genome shotgun (WGS) entry which is preliminary data.</text>
</comment>
<dbReference type="Proteomes" id="UP000244906">
    <property type="component" value="Unassembled WGS sequence"/>
</dbReference>